<keyword evidence="1" id="KW-1133">Transmembrane helix</keyword>
<keyword evidence="3" id="KW-1185">Reference proteome</keyword>
<keyword evidence="1" id="KW-0812">Transmembrane</keyword>
<sequence>MKRVILSRLTGITGAGLFLTALVGLIRGLEPFATWFYTFAWWSYIMMADALIFQYQGSSLLMNRFRELPRLAVSSITCWLIFEAANLILGNWHYRGLPEPAPLRWLGYLLGFATVFPGLFQTKELLGLTGLLGQDRTTGKQTGTSWLAPCAILGVILLMLPLQWPRYGFPFIWLAFIFLLEPFCFIGGGRSLWDDWAKGQRRDIYLWMSAGMLCGFFWECWNYWAKAKWIYTLPFFNRGRIFEMPILGYLGFAPFALECVVMYNFIRMLEEQYLSTAAAGRRWLFGQMIFWLLMFLAIDHWTVLAGVAG</sequence>
<dbReference type="RefSeq" id="WP_013706503.1">
    <property type="nucleotide sequence ID" value="NC_015388.1"/>
</dbReference>
<feature type="transmembrane region" description="Helical" evidence="1">
    <location>
        <begin position="143"/>
        <end position="164"/>
    </location>
</feature>
<dbReference type="eggNOG" id="ENOG502Z88D">
    <property type="taxonomic scope" value="Bacteria"/>
</dbReference>
<dbReference type="STRING" id="880072.Desac_1538"/>
<dbReference type="EMBL" id="CP002629">
    <property type="protein sequence ID" value="AEB09393.1"/>
    <property type="molecule type" value="Genomic_DNA"/>
</dbReference>
<feature type="transmembrane region" description="Helical" evidence="1">
    <location>
        <begin position="204"/>
        <end position="224"/>
    </location>
</feature>
<feature type="transmembrane region" description="Helical" evidence="1">
    <location>
        <begin position="170"/>
        <end position="192"/>
    </location>
</feature>
<dbReference type="Proteomes" id="UP000000483">
    <property type="component" value="Chromosome"/>
</dbReference>
<reference evidence="2 3" key="1">
    <citation type="journal article" date="2011" name="Stand. Genomic Sci.">
        <title>Complete genome sequence of the acetate-degrading sulfate reducer Desulfobacca acetoxidans type strain (ASRB2).</title>
        <authorList>
            <person name="Goker M."/>
            <person name="Teshima H."/>
            <person name="Lapidus A."/>
            <person name="Nolan M."/>
            <person name="Lucas S."/>
            <person name="Hammon N."/>
            <person name="Deshpande S."/>
            <person name="Cheng J.F."/>
            <person name="Tapia R."/>
            <person name="Han C."/>
            <person name="Goodwin L."/>
            <person name="Pitluck S."/>
            <person name="Huntemann M."/>
            <person name="Liolios K."/>
            <person name="Ivanova N."/>
            <person name="Pagani I."/>
            <person name="Mavromatis K."/>
            <person name="Ovchinikova G."/>
            <person name="Pati A."/>
            <person name="Chen A."/>
            <person name="Palaniappan K."/>
            <person name="Land M."/>
            <person name="Hauser L."/>
            <person name="Brambilla E.M."/>
            <person name="Rohde M."/>
            <person name="Spring S."/>
            <person name="Detter J.C."/>
            <person name="Woyke T."/>
            <person name="Bristow J."/>
            <person name="Eisen J.A."/>
            <person name="Markowitz V."/>
            <person name="Hugenholtz P."/>
            <person name="Kyrpides N.C."/>
            <person name="Klenk H.P."/>
        </authorList>
    </citation>
    <scope>NUCLEOTIDE SEQUENCE [LARGE SCALE GENOMIC DNA]</scope>
    <source>
        <strain evidence="3">ATCC 700848 / DSM 11109 / ASRB2</strain>
    </source>
</reference>
<feature type="transmembrane region" description="Helical" evidence="1">
    <location>
        <begin position="73"/>
        <end position="93"/>
    </location>
</feature>
<accession>F2NHQ8</accession>
<gene>
    <name evidence="2" type="ordered locus">Desac_1538</name>
</gene>
<name>F2NHQ8_DESAR</name>
<feature type="transmembrane region" description="Helical" evidence="1">
    <location>
        <begin position="287"/>
        <end position="308"/>
    </location>
</feature>
<dbReference type="HOGENOM" id="CLU_076606_0_0_7"/>
<proteinExistence type="predicted"/>
<evidence type="ECO:0000313" key="2">
    <source>
        <dbReference type="EMBL" id="AEB09393.1"/>
    </source>
</evidence>
<feature type="transmembrane region" description="Helical" evidence="1">
    <location>
        <begin position="244"/>
        <end position="266"/>
    </location>
</feature>
<feature type="transmembrane region" description="Helical" evidence="1">
    <location>
        <begin position="12"/>
        <end position="29"/>
    </location>
</feature>
<feature type="transmembrane region" description="Helical" evidence="1">
    <location>
        <begin position="105"/>
        <end position="122"/>
    </location>
</feature>
<keyword evidence="1" id="KW-0472">Membrane</keyword>
<protein>
    <submittedName>
        <fullName evidence="2">Uncharacterized protein</fullName>
    </submittedName>
</protein>
<dbReference type="AlphaFoldDB" id="F2NHQ8"/>
<dbReference type="KEGG" id="dao:Desac_1538"/>
<dbReference type="OrthoDB" id="9769532at2"/>
<feature type="transmembrane region" description="Helical" evidence="1">
    <location>
        <begin position="35"/>
        <end position="53"/>
    </location>
</feature>
<evidence type="ECO:0000256" key="1">
    <source>
        <dbReference type="SAM" id="Phobius"/>
    </source>
</evidence>
<reference evidence="3" key="2">
    <citation type="submission" date="2011-03" db="EMBL/GenBank/DDBJ databases">
        <title>The complete genome of Desulfobacca acetoxidans DSM 11109.</title>
        <authorList>
            <consortium name="US DOE Joint Genome Institute (JGI-PGF)"/>
            <person name="Lucas S."/>
            <person name="Copeland A."/>
            <person name="Lapidus A."/>
            <person name="Bruce D."/>
            <person name="Goodwin L."/>
            <person name="Pitluck S."/>
            <person name="Peters L."/>
            <person name="Kyrpides N."/>
            <person name="Mavromatis K."/>
            <person name="Ivanova N."/>
            <person name="Ovchinnikova G."/>
            <person name="Teshima H."/>
            <person name="Detter J.C."/>
            <person name="Han C."/>
            <person name="Land M."/>
            <person name="Hauser L."/>
            <person name="Markowitz V."/>
            <person name="Cheng J.-F."/>
            <person name="Hugenholtz P."/>
            <person name="Woyke T."/>
            <person name="Wu D."/>
            <person name="Spring S."/>
            <person name="Schueler E."/>
            <person name="Brambilla E."/>
            <person name="Klenk H.-P."/>
            <person name="Eisen J.A."/>
        </authorList>
    </citation>
    <scope>NUCLEOTIDE SEQUENCE [LARGE SCALE GENOMIC DNA]</scope>
    <source>
        <strain evidence="3">ATCC 700848 / DSM 11109 / ASRB2</strain>
    </source>
</reference>
<organism evidence="2 3">
    <name type="scientific">Desulfobacca acetoxidans (strain ATCC 700848 / DSM 11109 / ASRB2)</name>
    <dbReference type="NCBI Taxonomy" id="880072"/>
    <lineage>
        <taxon>Bacteria</taxon>
        <taxon>Pseudomonadati</taxon>
        <taxon>Thermodesulfobacteriota</taxon>
        <taxon>Desulfobaccia</taxon>
        <taxon>Desulfobaccales</taxon>
        <taxon>Desulfobaccaceae</taxon>
        <taxon>Desulfobacca</taxon>
    </lineage>
</organism>
<evidence type="ECO:0000313" key="3">
    <source>
        <dbReference type="Proteomes" id="UP000000483"/>
    </source>
</evidence>